<organism evidence="1 2">
    <name type="scientific">Caerostris extrusa</name>
    <name type="common">Bark spider</name>
    <name type="synonym">Caerostris bankana</name>
    <dbReference type="NCBI Taxonomy" id="172846"/>
    <lineage>
        <taxon>Eukaryota</taxon>
        <taxon>Metazoa</taxon>
        <taxon>Ecdysozoa</taxon>
        <taxon>Arthropoda</taxon>
        <taxon>Chelicerata</taxon>
        <taxon>Arachnida</taxon>
        <taxon>Araneae</taxon>
        <taxon>Araneomorphae</taxon>
        <taxon>Entelegynae</taxon>
        <taxon>Araneoidea</taxon>
        <taxon>Araneidae</taxon>
        <taxon>Caerostris</taxon>
    </lineage>
</organism>
<evidence type="ECO:0000313" key="1">
    <source>
        <dbReference type="EMBL" id="GIZ02873.1"/>
    </source>
</evidence>
<comment type="caution">
    <text evidence="1">The sequence shown here is derived from an EMBL/GenBank/DDBJ whole genome shotgun (WGS) entry which is preliminary data.</text>
</comment>
<dbReference type="InterPro" id="IPR015943">
    <property type="entry name" value="WD40/YVTN_repeat-like_dom_sf"/>
</dbReference>
<evidence type="ECO:0000313" key="2">
    <source>
        <dbReference type="Proteomes" id="UP001054945"/>
    </source>
</evidence>
<protein>
    <submittedName>
        <fullName evidence="1">Uncharacterized protein</fullName>
    </submittedName>
</protein>
<dbReference type="Proteomes" id="UP001054945">
    <property type="component" value="Unassembled WGS sequence"/>
</dbReference>
<name>A0AAV4Y792_CAEEX</name>
<gene>
    <name evidence="1" type="primary">AVEN_146910_1</name>
    <name evidence="1" type="ORF">CEXT_147841</name>
</gene>
<keyword evidence="2" id="KW-1185">Reference proteome</keyword>
<accession>A0AAV4Y792</accession>
<proteinExistence type="predicted"/>
<dbReference type="SUPFAM" id="SSF117289">
    <property type="entry name" value="Nucleoporin domain"/>
    <property type="match status" value="1"/>
</dbReference>
<dbReference type="EMBL" id="BPLR01001517">
    <property type="protein sequence ID" value="GIZ02873.1"/>
    <property type="molecule type" value="Genomic_DNA"/>
</dbReference>
<dbReference type="AlphaFoldDB" id="A0AAV4Y792"/>
<reference evidence="1 2" key="1">
    <citation type="submission" date="2021-06" db="EMBL/GenBank/DDBJ databases">
        <title>Caerostris extrusa draft genome.</title>
        <authorList>
            <person name="Kono N."/>
            <person name="Arakawa K."/>
        </authorList>
    </citation>
    <scope>NUCLEOTIDE SEQUENCE [LARGE SCALE GENOMIC DNA]</scope>
</reference>
<sequence>MASQCKTLGSLNFTPYNIISQNRFGILAYSSRLNIYFVDLLCNPPLILDSKTIVKAHSNARIVSVSFNNCEDNEFLASVGERNGIKVWDTKTGDIINVSSFLKIVLVLNGFMEIKTNSDHKVSIIVSNSKSPHLLALGHYSGAITILDIVQETVLKK</sequence>
<dbReference type="Gene3D" id="2.130.10.10">
    <property type="entry name" value="YVTN repeat-like/Quinoprotein amine dehydrogenase"/>
    <property type="match status" value="1"/>
</dbReference>